<dbReference type="OrthoDB" id="2679623at2"/>
<sequence length="169" mass="19093">MFSRKHPQKPSGNITLFAERLNNLFTAIYPPTRGPYRNCEVTQALARRGYDLSDPYLSQLRRGIRTRPSRLTVHMLAEFFGVRTEYLDGEDSGYTRALDSELEWLRLARNTSVREVTTALLTLRPSDREALLDSASSLANLDEPVVNQARAIRLGAMSIDVKAGHVDAW</sequence>
<dbReference type="EMBL" id="LZLC01000203">
    <property type="protein sequence ID" value="OBJ38212.1"/>
    <property type="molecule type" value="Genomic_DNA"/>
</dbReference>
<evidence type="ECO:0000313" key="2">
    <source>
        <dbReference type="EMBL" id="OBJ38212.1"/>
    </source>
</evidence>
<evidence type="ECO:0000259" key="1">
    <source>
        <dbReference type="PROSITE" id="PS50943"/>
    </source>
</evidence>
<comment type="caution">
    <text evidence="2">The sequence shown here is derived from an EMBL/GenBank/DDBJ whole genome shotgun (WGS) entry which is preliminary data.</text>
</comment>
<dbReference type="PROSITE" id="PS50943">
    <property type="entry name" value="HTH_CROC1"/>
    <property type="match status" value="1"/>
</dbReference>
<dbReference type="Gene3D" id="1.10.260.40">
    <property type="entry name" value="lambda repressor-like DNA-binding domains"/>
    <property type="match status" value="1"/>
</dbReference>
<dbReference type="STRING" id="56689.GCA_001291445_00623"/>
<proteinExistence type="predicted"/>
<dbReference type="Proteomes" id="UP000093898">
    <property type="component" value="Unassembled WGS sequence"/>
</dbReference>
<evidence type="ECO:0000313" key="3">
    <source>
        <dbReference type="Proteomes" id="UP000093898"/>
    </source>
</evidence>
<dbReference type="GO" id="GO:0003677">
    <property type="term" value="F:DNA binding"/>
    <property type="evidence" value="ECO:0007669"/>
    <property type="project" value="InterPro"/>
</dbReference>
<gene>
    <name evidence="2" type="ORF">A5630_03050</name>
</gene>
<reference evidence="2 3" key="1">
    <citation type="submission" date="2016-06" db="EMBL/GenBank/DDBJ databases">
        <authorList>
            <person name="Kjaerup R.B."/>
            <person name="Dalgaard T.S."/>
            <person name="Juul-Madsen H.R."/>
        </authorList>
    </citation>
    <scope>NUCLEOTIDE SEQUENCE [LARGE SCALE GENOMIC DNA]</scope>
    <source>
        <strain evidence="2 3">1127319.6</strain>
    </source>
</reference>
<dbReference type="InterPro" id="IPR001387">
    <property type="entry name" value="Cro/C1-type_HTH"/>
</dbReference>
<accession>A0A1A3GQA4</accession>
<dbReference type="AlphaFoldDB" id="A0A1A3GQA4"/>
<feature type="domain" description="HTH cro/C1-type" evidence="1">
    <location>
        <begin position="51"/>
        <end position="87"/>
    </location>
</feature>
<organism evidence="2 3">
    <name type="scientific">Mycolicibacterium mucogenicum</name>
    <name type="common">Mycobacterium mucogenicum</name>
    <dbReference type="NCBI Taxonomy" id="56689"/>
    <lineage>
        <taxon>Bacteria</taxon>
        <taxon>Bacillati</taxon>
        <taxon>Actinomycetota</taxon>
        <taxon>Actinomycetes</taxon>
        <taxon>Mycobacteriales</taxon>
        <taxon>Mycobacteriaceae</taxon>
        <taxon>Mycolicibacterium</taxon>
    </lineage>
</organism>
<name>A0A1A3GQA4_MYCMU</name>
<dbReference type="InterPro" id="IPR010982">
    <property type="entry name" value="Lambda_DNA-bd_dom_sf"/>
</dbReference>
<protein>
    <recommendedName>
        <fullName evidence="1">HTH cro/C1-type domain-containing protein</fullName>
    </recommendedName>
</protein>
<dbReference type="RefSeq" id="WP_064984458.1">
    <property type="nucleotide sequence ID" value="NZ_LZLC01000203.1"/>
</dbReference>